<dbReference type="Proteomes" id="UP000018144">
    <property type="component" value="Unassembled WGS sequence"/>
</dbReference>
<sequence length="191" mass="21853">MKLLLTFLFVTLIGVATAQPQLWRFKIRPTTMRMAQGPAFSGFLDITKDGYAGINHTGPAYQGFVAYMNIGANQAPGDLPKNVNLYKEDTKELAYLQPTGIPNLWDLKFGKNIPKIAGVMWDKFAISTISCGGNCGGLGVYYDLDRTYRQWLAFRDPKCPNSWRMRYWTGDNTTPWPKEHYPIWMWREAQQ</sequence>
<dbReference type="AlphaFoldDB" id="U4KWK0"/>
<evidence type="ECO:0000313" key="3">
    <source>
        <dbReference type="Proteomes" id="UP000018144"/>
    </source>
</evidence>
<dbReference type="OrthoDB" id="5334531at2759"/>
<evidence type="ECO:0000256" key="1">
    <source>
        <dbReference type="SAM" id="SignalP"/>
    </source>
</evidence>
<accession>U4KWK0</accession>
<organism evidence="2 3">
    <name type="scientific">Pyronema omphalodes (strain CBS 100304)</name>
    <name type="common">Pyronema confluens</name>
    <dbReference type="NCBI Taxonomy" id="1076935"/>
    <lineage>
        <taxon>Eukaryota</taxon>
        <taxon>Fungi</taxon>
        <taxon>Dikarya</taxon>
        <taxon>Ascomycota</taxon>
        <taxon>Pezizomycotina</taxon>
        <taxon>Pezizomycetes</taxon>
        <taxon>Pezizales</taxon>
        <taxon>Pyronemataceae</taxon>
        <taxon>Pyronema</taxon>
    </lineage>
</organism>
<proteinExistence type="predicted"/>
<evidence type="ECO:0000313" key="2">
    <source>
        <dbReference type="EMBL" id="CCX05872.1"/>
    </source>
</evidence>
<gene>
    <name evidence="2" type="ORF">PCON_05459</name>
</gene>
<keyword evidence="3" id="KW-1185">Reference proteome</keyword>
<protein>
    <submittedName>
        <fullName evidence="2">Uncharacterized protein</fullName>
    </submittedName>
</protein>
<reference evidence="2 3" key="1">
    <citation type="journal article" date="2013" name="PLoS Genet.">
        <title>The genome and development-dependent transcriptomes of Pyronema confluens: a window into fungal evolution.</title>
        <authorList>
            <person name="Traeger S."/>
            <person name="Altegoer F."/>
            <person name="Freitag M."/>
            <person name="Gabaldon T."/>
            <person name="Kempken F."/>
            <person name="Kumar A."/>
            <person name="Marcet-Houben M."/>
            <person name="Poggeler S."/>
            <person name="Stajich J.E."/>
            <person name="Nowrousian M."/>
        </authorList>
    </citation>
    <scope>NUCLEOTIDE SEQUENCE [LARGE SCALE GENOMIC DNA]</scope>
    <source>
        <strain evidence="3">CBS 100304</strain>
        <tissue evidence="2">Vegetative mycelium</tissue>
    </source>
</reference>
<dbReference type="EMBL" id="HF935274">
    <property type="protein sequence ID" value="CCX05872.1"/>
    <property type="molecule type" value="Genomic_DNA"/>
</dbReference>
<feature type="signal peptide" evidence="1">
    <location>
        <begin position="1"/>
        <end position="18"/>
    </location>
</feature>
<name>U4KWK0_PYROM</name>
<keyword evidence="1" id="KW-0732">Signal</keyword>
<feature type="chain" id="PRO_5004650815" evidence="1">
    <location>
        <begin position="19"/>
        <end position="191"/>
    </location>
</feature>